<dbReference type="InterPro" id="IPR030395">
    <property type="entry name" value="GP_PDE_dom"/>
</dbReference>
<evidence type="ECO:0000256" key="5">
    <source>
        <dbReference type="ARBA" id="ARBA00022801"/>
    </source>
</evidence>
<name>A0A2W7Q3J8_9RHOB</name>
<feature type="signal peptide" evidence="7">
    <location>
        <begin position="1"/>
        <end position="19"/>
    </location>
</feature>
<dbReference type="InterPro" id="IPR017946">
    <property type="entry name" value="PLC-like_Pdiesterase_TIM-brl"/>
</dbReference>
<dbReference type="GO" id="GO:0006629">
    <property type="term" value="P:lipid metabolic process"/>
    <property type="evidence" value="ECO:0007669"/>
    <property type="project" value="InterPro"/>
</dbReference>
<evidence type="ECO:0000256" key="4">
    <source>
        <dbReference type="ARBA" id="ARBA00022798"/>
    </source>
</evidence>
<evidence type="ECO:0000256" key="7">
    <source>
        <dbReference type="SAM" id="SignalP"/>
    </source>
</evidence>
<dbReference type="SUPFAM" id="SSF51695">
    <property type="entry name" value="PLC-like phosphodiesterases"/>
    <property type="match status" value="1"/>
</dbReference>
<evidence type="ECO:0000256" key="6">
    <source>
        <dbReference type="ARBA" id="ARBA00047512"/>
    </source>
</evidence>
<evidence type="ECO:0000259" key="8">
    <source>
        <dbReference type="PROSITE" id="PS51704"/>
    </source>
</evidence>
<dbReference type="EC" id="3.1.4.46" evidence="2"/>
<dbReference type="Pfam" id="PF03009">
    <property type="entry name" value="GDPD"/>
    <property type="match status" value="1"/>
</dbReference>
<dbReference type="PANTHER" id="PTHR43620:SF7">
    <property type="entry name" value="GLYCEROPHOSPHODIESTER PHOSPHODIESTERASE GDPD5-RELATED"/>
    <property type="match status" value="1"/>
</dbReference>
<keyword evidence="4" id="KW-0319">Glycerol metabolism</keyword>
<reference evidence="9 10" key="1">
    <citation type="submission" date="2018-06" db="EMBL/GenBank/DDBJ databases">
        <title>Genomic Encyclopedia of Archaeal and Bacterial Type Strains, Phase II (KMG-II): from individual species to whole genera.</title>
        <authorList>
            <person name="Goeker M."/>
        </authorList>
    </citation>
    <scope>NUCLEOTIDE SEQUENCE [LARGE SCALE GENOMIC DNA]</scope>
    <source>
        <strain evidence="9 10">DSM 22009</strain>
    </source>
</reference>
<organism evidence="9 10">
    <name type="scientific">Palleronia aestuarii</name>
    <dbReference type="NCBI Taxonomy" id="568105"/>
    <lineage>
        <taxon>Bacteria</taxon>
        <taxon>Pseudomonadati</taxon>
        <taxon>Pseudomonadota</taxon>
        <taxon>Alphaproteobacteria</taxon>
        <taxon>Rhodobacterales</taxon>
        <taxon>Roseobacteraceae</taxon>
        <taxon>Palleronia</taxon>
    </lineage>
</organism>
<dbReference type="GO" id="GO:0006071">
    <property type="term" value="P:glycerol metabolic process"/>
    <property type="evidence" value="ECO:0007669"/>
    <property type="project" value="UniProtKB-KW"/>
</dbReference>
<comment type="caution">
    <text evidence="9">The sequence shown here is derived from an EMBL/GenBank/DDBJ whole genome shotgun (WGS) entry which is preliminary data.</text>
</comment>
<feature type="chain" id="PRO_5016142187" description="glycerophosphodiester phosphodiesterase" evidence="7">
    <location>
        <begin position="20"/>
        <end position="404"/>
    </location>
</feature>
<gene>
    <name evidence="9" type="ORF">LX81_02060</name>
</gene>
<sequence length="404" mass="43687">MRLTIYAALAAAMPAIAGAQSGEEALDYGVRPAFLVEKLQEGALKDKLLSCAGQTPERTAFSIGHRGAPLMFPEHTVESNRAAAKMGAGILECDVTFTADKELVCRHAQNDLHTTTNILLTDLAQKCTSGFTPAEGDTEASAECRTSDITLAEFRTLEPKMDSYDPTAADAEAFQGGVAPWRTTLFADGAQTMTHAESIALFDTLGADFTPELKAPSVEMPFDGFSQEDYAQKLIDEYKDAGIDPARVWPQSFQFEDVLYWIENEPDFGAQAVYLIDDSSIEGLDGMDPESWGFTPAELKEQGVNYVAPAIPFLLTLDESGEIVPSELATQLAAADIDIIAWSLERSGPLANGGGWYYHTITDAIDGDEDYLNVVHALAQDVGVVGIFSDWPATVSYYANCYGL</sequence>
<evidence type="ECO:0000256" key="2">
    <source>
        <dbReference type="ARBA" id="ARBA00012247"/>
    </source>
</evidence>
<evidence type="ECO:0000313" key="10">
    <source>
        <dbReference type="Proteomes" id="UP000248916"/>
    </source>
</evidence>
<dbReference type="Gene3D" id="3.20.20.190">
    <property type="entry name" value="Phosphatidylinositol (PI) phosphodiesterase"/>
    <property type="match status" value="1"/>
</dbReference>
<dbReference type="PANTHER" id="PTHR43620">
    <property type="entry name" value="GLYCEROPHOSPHORYL DIESTER PHOSPHODIESTERASE"/>
    <property type="match status" value="1"/>
</dbReference>
<protein>
    <recommendedName>
        <fullName evidence="2">glycerophosphodiester phosphodiesterase</fullName>
        <ecNumber evidence="2">3.1.4.46</ecNumber>
    </recommendedName>
</protein>
<evidence type="ECO:0000256" key="3">
    <source>
        <dbReference type="ARBA" id="ARBA00022729"/>
    </source>
</evidence>
<accession>A0A2W7Q3J8</accession>
<dbReference type="PROSITE" id="PS51704">
    <property type="entry name" value="GP_PDE"/>
    <property type="match status" value="1"/>
</dbReference>
<comment type="catalytic activity">
    <reaction evidence="6">
        <text>a sn-glycero-3-phosphodiester + H2O = an alcohol + sn-glycerol 3-phosphate + H(+)</text>
        <dbReference type="Rhea" id="RHEA:12969"/>
        <dbReference type="ChEBI" id="CHEBI:15377"/>
        <dbReference type="ChEBI" id="CHEBI:15378"/>
        <dbReference type="ChEBI" id="CHEBI:30879"/>
        <dbReference type="ChEBI" id="CHEBI:57597"/>
        <dbReference type="ChEBI" id="CHEBI:83408"/>
        <dbReference type="EC" id="3.1.4.46"/>
    </reaction>
</comment>
<dbReference type="GO" id="GO:0008889">
    <property type="term" value="F:glycerophosphodiester phosphodiesterase activity"/>
    <property type="evidence" value="ECO:0007669"/>
    <property type="project" value="UniProtKB-EC"/>
</dbReference>
<evidence type="ECO:0000313" key="9">
    <source>
        <dbReference type="EMBL" id="PZX16209.1"/>
    </source>
</evidence>
<dbReference type="OrthoDB" id="9795622at2"/>
<comment type="similarity">
    <text evidence="1">Belongs to the glycerophosphoryl diester phosphodiesterase family.</text>
</comment>
<evidence type="ECO:0000256" key="1">
    <source>
        <dbReference type="ARBA" id="ARBA00007277"/>
    </source>
</evidence>
<keyword evidence="5" id="KW-0378">Hydrolase</keyword>
<proteinExistence type="inferred from homology"/>
<dbReference type="EMBL" id="QKZL01000007">
    <property type="protein sequence ID" value="PZX16209.1"/>
    <property type="molecule type" value="Genomic_DNA"/>
</dbReference>
<feature type="domain" description="GP-PDE" evidence="8">
    <location>
        <begin position="60"/>
        <end position="399"/>
    </location>
</feature>
<dbReference type="Proteomes" id="UP000248916">
    <property type="component" value="Unassembled WGS sequence"/>
</dbReference>
<dbReference type="RefSeq" id="WP_111537220.1">
    <property type="nucleotide sequence ID" value="NZ_QKZL01000007.1"/>
</dbReference>
<keyword evidence="3 7" id="KW-0732">Signal</keyword>
<dbReference type="AlphaFoldDB" id="A0A2W7Q3J8"/>
<keyword evidence="10" id="KW-1185">Reference proteome</keyword>